<organism evidence="3 4">
    <name type="scientific">Aspergillus parasiticus (strain ATCC 56775 / NRRL 5862 / SRRC 143 / SU-1)</name>
    <dbReference type="NCBI Taxonomy" id="1403190"/>
    <lineage>
        <taxon>Eukaryota</taxon>
        <taxon>Fungi</taxon>
        <taxon>Dikarya</taxon>
        <taxon>Ascomycota</taxon>
        <taxon>Pezizomycotina</taxon>
        <taxon>Eurotiomycetes</taxon>
        <taxon>Eurotiomycetidae</taxon>
        <taxon>Eurotiales</taxon>
        <taxon>Aspergillaceae</taxon>
        <taxon>Aspergillus</taxon>
        <taxon>Aspergillus subgen. Circumdati</taxon>
    </lineage>
</organism>
<dbReference type="InterPro" id="IPR050300">
    <property type="entry name" value="GDXG_lipolytic_enzyme"/>
</dbReference>
<dbReference type="Gene3D" id="3.40.50.1820">
    <property type="entry name" value="alpha/beta hydrolase"/>
    <property type="match status" value="1"/>
</dbReference>
<gene>
    <name evidence="3" type="ORF">P875_00064499</name>
</gene>
<comment type="caution">
    <text evidence="3">The sequence shown here is derived from an EMBL/GenBank/DDBJ whole genome shotgun (WGS) entry which is preliminary data.</text>
</comment>
<accession>A0A0F0I8H4</accession>
<dbReference type="SUPFAM" id="SSF53474">
    <property type="entry name" value="alpha/beta-Hydrolases"/>
    <property type="match status" value="1"/>
</dbReference>
<reference evidence="3 4" key="1">
    <citation type="submission" date="2015-02" db="EMBL/GenBank/DDBJ databases">
        <title>Draft genome sequence of Aspergillus parasiticus SU-1.</title>
        <authorList>
            <person name="Yu J."/>
            <person name="Fedorova N."/>
            <person name="Yin Y."/>
            <person name="Losada L."/>
            <person name="Zafar N."/>
            <person name="Taujale R."/>
            <person name="Ehrlich K.C."/>
            <person name="Bhatnagar D."/>
            <person name="Cleveland T.E."/>
            <person name="Bennett J.W."/>
            <person name="Nierman W.C."/>
        </authorList>
    </citation>
    <scope>NUCLEOTIDE SEQUENCE [LARGE SCALE GENOMIC DNA]</scope>
    <source>
        <strain evidence="4">ATCC 56775 / NRRL 5862 / SRRC 143 / SU-1</strain>
    </source>
</reference>
<dbReference type="GO" id="GO:0016787">
    <property type="term" value="F:hydrolase activity"/>
    <property type="evidence" value="ECO:0007669"/>
    <property type="project" value="UniProtKB-KW"/>
</dbReference>
<dbReference type="InterPro" id="IPR013094">
    <property type="entry name" value="AB_hydrolase_3"/>
</dbReference>
<dbReference type="STRING" id="1403190.A0A0F0I8H4"/>
<dbReference type="Proteomes" id="UP000033540">
    <property type="component" value="Unassembled WGS sequence"/>
</dbReference>
<name>A0A0F0I8H4_ASPPU</name>
<dbReference type="Pfam" id="PF07859">
    <property type="entry name" value="Abhydrolase_3"/>
    <property type="match status" value="1"/>
</dbReference>
<dbReference type="PANTHER" id="PTHR48081:SF8">
    <property type="entry name" value="ALPHA_BETA HYDROLASE FOLD-3 DOMAIN-CONTAINING PROTEIN-RELATED"/>
    <property type="match status" value="1"/>
</dbReference>
<dbReference type="OrthoDB" id="433474at2759"/>
<protein>
    <submittedName>
        <fullName evidence="3">Alpha/beta hydrolase fold</fullName>
    </submittedName>
</protein>
<evidence type="ECO:0000256" key="1">
    <source>
        <dbReference type="ARBA" id="ARBA00022801"/>
    </source>
</evidence>
<dbReference type="EMBL" id="JZEE01000530">
    <property type="protein sequence ID" value="KJK64025.1"/>
    <property type="molecule type" value="Genomic_DNA"/>
</dbReference>
<evidence type="ECO:0000313" key="3">
    <source>
        <dbReference type="EMBL" id="KJK64025.1"/>
    </source>
</evidence>
<evidence type="ECO:0000313" key="4">
    <source>
        <dbReference type="Proteomes" id="UP000033540"/>
    </source>
</evidence>
<dbReference type="AlphaFoldDB" id="A0A0F0I8H4"/>
<keyword evidence="1 3" id="KW-0378">Hydrolase</keyword>
<feature type="domain" description="Alpha/beta hydrolase fold-3" evidence="2">
    <location>
        <begin position="77"/>
        <end position="283"/>
    </location>
</feature>
<sequence>MTITKRPPFDSELEILLQPILPALAQPGDLPLPKAEDVLPTGLCHEERTFPGPDENQLTASIFYKEQSQSRERPGMYFIHGGGMTSGNRFSTISWALQAVQELDLVCISVEYRLAPMHPDPAPVEDCYSGLLWTVNHAEELGIDCSRLLVAGTSAGGGLAAGVVLLARDHGGPQILGQVLSCPMIDDRNNSISTSQFAGVGVWDREKNLQGWSALLGERRGTEKVSIYAAPARATDLSRLPPAFIDVGSTETFRDEDIQFAQQLWQDGVQCELHVWPGGFHAFEILFPTSDLSIAATKAKMDWMKRLLRV</sequence>
<dbReference type="PANTHER" id="PTHR48081">
    <property type="entry name" value="AB HYDROLASE SUPERFAMILY PROTEIN C4A8.06C"/>
    <property type="match status" value="1"/>
</dbReference>
<dbReference type="InterPro" id="IPR029058">
    <property type="entry name" value="AB_hydrolase_fold"/>
</dbReference>
<evidence type="ECO:0000259" key="2">
    <source>
        <dbReference type="Pfam" id="PF07859"/>
    </source>
</evidence>
<proteinExistence type="predicted"/>